<evidence type="ECO:0000256" key="8">
    <source>
        <dbReference type="SAM" id="MobiDB-lite"/>
    </source>
</evidence>
<accession>A0A7S0BSY7</accession>
<sequence length="155" mass="17869">MAMDQRMDIKNLCTSGPDREEVSRKVDVFTTTLVKVGRVEESRTAGPLSHVTSIESSLGSGDEARSHETRPFKCEMCDRTYSTKGNLVVHLRTVHFGEKRFPCEHCKRGFATKFGRDRHMHMVHLNERPFRCSSCEKTFKTKNCVRRHVRLSHDT</sequence>
<name>A0A7S0BSY7_9RHOD</name>
<dbReference type="PANTHER" id="PTHR24406">
    <property type="entry name" value="TRANSCRIPTIONAL REPRESSOR CTCFL-RELATED"/>
    <property type="match status" value="1"/>
</dbReference>
<dbReference type="SMART" id="SM00355">
    <property type="entry name" value="ZnF_C2H2"/>
    <property type="match status" value="3"/>
</dbReference>
<feature type="region of interest" description="Disordered" evidence="8">
    <location>
        <begin position="44"/>
        <end position="67"/>
    </location>
</feature>
<dbReference type="InterPro" id="IPR036236">
    <property type="entry name" value="Znf_C2H2_sf"/>
</dbReference>
<dbReference type="PROSITE" id="PS50157">
    <property type="entry name" value="ZINC_FINGER_C2H2_2"/>
    <property type="match status" value="3"/>
</dbReference>
<keyword evidence="4 7" id="KW-0863">Zinc-finger</keyword>
<feature type="domain" description="C2H2-type" evidence="9">
    <location>
        <begin position="130"/>
        <end position="155"/>
    </location>
</feature>
<proteinExistence type="predicted"/>
<evidence type="ECO:0000256" key="7">
    <source>
        <dbReference type="PROSITE-ProRule" id="PRU00042"/>
    </source>
</evidence>
<evidence type="ECO:0000256" key="3">
    <source>
        <dbReference type="ARBA" id="ARBA00022737"/>
    </source>
</evidence>
<dbReference type="SUPFAM" id="SSF57667">
    <property type="entry name" value="beta-beta-alpha zinc fingers"/>
    <property type="match status" value="2"/>
</dbReference>
<protein>
    <recommendedName>
        <fullName evidence="9">C2H2-type domain-containing protein</fullName>
    </recommendedName>
</protein>
<evidence type="ECO:0000313" key="10">
    <source>
        <dbReference type="EMBL" id="CAD8402201.1"/>
    </source>
</evidence>
<keyword evidence="5" id="KW-0862">Zinc</keyword>
<reference evidence="10" key="1">
    <citation type="submission" date="2021-01" db="EMBL/GenBank/DDBJ databases">
        <authorList>
            <person name="Corre E."/>
            <person name="Pelletier E."/>
            <person name="Niang G."/>
            <person name="Scheremetjew M."/>
            <person name="Finn R."/>
            <person name="Kale V."/>
            <person name="Holt S."/>
            <person name="Cochrane G."/>
            <person name="Meng A."/>
            <person name="Brown T."/>
            <person name="Cohen L."/>
        </authorList>
    </citation>
    <scope>NUCLEOTIDE SEQUENCE</scope>
    <source>
        <strain evidence="10">UTEX LB 2760</strain>
    </source>
</reference>
<evidence type="ECO:0000256" key="4">
    <source>
        <dbReference type="ARBA" id="ARBA00022771"/>
    </source>
</evidence>
<feature type="compositionally biased region" description="Polar residues" evidence="8">
    <location>
        <begin position="50"/>
        <end position="59"/>
    </location>
</feature>
<organism evidence="10">
    <name type="scientific">Rhodosorus marinus</name>
    <dbReference type="NCBI Taxonomy" id="101924"/>
    <lineage>
        <taxon>Eukaryota</taxon>
        <taxon>Rhodophyta</taxon>
        <taxon>Stylonematophyceae</taxon>
        <taxon>Stylonematales</taxon>
        <taxon>Stylonemataceae</taxon>
        <taxon>Rhodosorus</taxon>
    </lineage>
</organism>
<feature type="domain" description="C2H2-type" evidence="9">
    <location>
        <begin position="72"/>
        <end position="100"/>
    </location>
</feature>
<evidence type="ECO:0000256" key="1">
    <source>
        <dbReference type="ARBA" id="ARBA00004123"/>
    </source>
</evidence>
<keyword evidence="2" id="KW-0479">Metal-binding</keyword>
<keyword evidence="3" id="KW-0677">Repeat</keyword>
<dbReference type="GO" id="GO:0008270">
    <property type="term" value="F:zinc ion binding"/>
    <property type="evidence" value="ECO:0007669"/>
    <property type="project" value="UniProtKB-KW"/>
</dbReference>
<dbReference type="AlphaFoldDB" id="A0A7S0BSY7"/>
<dbReference type="InterPro" id="IPR050888">
    <property type="entry name" value="ZnF_C2H2-type_TF"/>
</dbReference>
<dbReference type="Gene3D" id="3.30.160.60">
    <property type="entry name" value="Classic Zinc Finger"/>
    <property type="match status" value="3"/>
</dbReference>
<feature type="domain" description="C2H2-type" evidence="9">
    <location>
        <begin position="101"/>
        <end position="129"/>
    </location>
</feature>
<dbReference type="EMBL" id="HBEK01022197">
    <property type="protein sequence ID" value="CAD8402201.1"/>
    <property type="molecule type" value="Transcribed_RNA"/>
</dbReference>
<evidence type="ECO:0000256" key="2">
    <source>
        <dbReference type="ARBA" id="ARBA00022723"/>
    </source>
</evidence>
<dbReference type="InterPro" id="IPR013087">
    <property type="entry name" value="Znf_C2H2_type"/>
</dbReference>
<evidence type="ECO:0000256" key="5">
    <source>
        <dbReference type="ARBA" id="ARBA00022833"/>
    </source>
</evidence>
<dbReference type="GO" id="GO:0005634">
    <property type="term" value="C:nucleus"/>
    <property type="evidence" value="ECO:0007669"/>
    <property type="project" value="UniProtKB-SubCell"/>
</dbReference>
<keyword evidence="6" id="KW-0539">Nucleus</keyword>
<gene>
    <name evidence="10" type="ORF">RMAR0315_LOCUS12205</name>
</gene>
<evidence type="ECO:0000259" key="9">
    <source>
        <dbReference type="PROSITE" id="PS50157"/>
    </source>
</evidence>
<dbReference type="FunFam" id="3.30.160.60:FF:000086">
    <property type="entry name" value="transcription factor E4F1 isoform X1"/>
    <property type="match status" value="1"/>
</dbReference>
<evidence type="ECO:0000256" key="6">
    <source>
        <dbReference type="ARBA" id="ARBA00023242"/>
    </source>
</evidence>
<dbReference type="PROSITE" id="PS00028">
    <property type="entry name" value="ZINC_FINGER_C2H2_1"/>
    <property type="match status" value="3"/>
</dbReference>
<dbReference type="Pfam" id="PF00096">
    <property type="entry name" value="zf-C2H2"/>
    <property type="match status" value="2"/>
</dbReference>
<comment type="subcellular location">
    <subcellularLocation>
        <location evidence="1">Nucleus</location>
    </subcellularLocation>
</comment>